<dbReference type="PANTHER" id="PTHR33383:SF1">
    <property type="entry name" value="MEMBRANE PROTEIN INSERTION EFFICIENCY FACTOR-RELATED"/>
    <property type="match status" value="1"/>
</dbReference>
<dbReference type="Pfam" id="PF01809">
    <property type="entry name" value="YidD"/>
    <property type="match status" value="1"/>
</dbReference>
<keyword evidence="2" id="KW-1185">Reference proteome</keyword>
<protein>
    <submittedName>
        <fullName evidence="1">Membrane protein insertion efficiency factor YidD</fullName>
    </submittedName>
</protein>
<accession>A0ABS3U680</accession>
<organism evidence="1 2">
    <name type="scientific">Glycomyces niveus</name>
    <dbReference type="NCBI Taxonomy" id="2820287"/>
    <lineage>
        <taxon>Bacteria</taxon>
        <taxon>Bacillati</taxon>
        <taxon>Actinomycetota</taxon>
        <taxon>Actinomycetes</taxon>
        <taxon>Glycomycetales</taxon>
        <taxon>Glycomycetaceae</taxon>
        <taxon>Glycomyces</taxon>
    </lineage>
</organism>
<dbReference type="InterPro" id="IPR002696">
    <property type="entry name" value="Membr_insert_effic_factor_YidD"/>
</dbReference>
<sequence length="152" mass="15951">MEVSGCASAYQPGCSAGCGAPLAASCDPGGPCNACAAACGGATDPGPFHSFALALLGFGRLTPERLAAAEERHRPGARRLGLRLIAGYRRWLSPRMRVQCRFVPSCSGFGYRAVSRYGLWTGGRLALGRVLRCRPGVTRGTRDPVPGSRGDR</sequence>
<dbReference type="SMART" id="SM01234">
    <property type="entry name" value="Haemolytic"/>
    <property type="match status" value="1"/>
</dbReference>
<comment type="caution">
    <text evidence="1">The sequence shown here is derived from an EMBL/GenBank/DDBJ whole genome shotgun (WGS) entry which is preliminary data.</text>
</comment>
<proteinExistence type="predicted"/>
<reference evidence="1 2" key="1">
    <citation type="submission" date="2021-03" db="EMBL/GenBank/DDBJ databases">
        <title>Glycomyces sp. nov., a novel actinomycete isolated from soil.</title>
        <authorList>
            <person name="Yang X."/>
            <person name="Xu X."/>
        </authorList>
    </citation>
    <scope>NUCLEOTIDE SEQUENCE [LARGE SCALE GENOMIC DNA]</scope>
    <source>
        <strain evidence="1 2">NEAU-S30</strain>
    </source>
</reference>
<evidence type="ECO:0000313" key="1">
    <source>
        <dbReference type="EMBL" id="MBO3734258.1"/>
    </source>
</evidence>
<evidence type="ECO:0000313" key="2">
    <source>
        <dbReference type="Proteomes" id="UP000681341"/>
    </source>
</evidence>
<dbReference type="EMBL" id="JAGFNP010000008">
    <property type="protein sequence ID" value="MBO3734258.1"/>
    <property type="molecule type" value="Genomic_DNA"/>
</dbReference>
<gene>
    <name evidence="1" type="primary">yidD</name>
    <name evidence="1" type="ORF">J5V16_15630</name>
</gene>
<dbReference type="PANTHER" id="PTHR33383">
    <property type="entry name" value="MEMBRANE PROTEIN INSERTION EFFICIENCY FACTOR-RELATED"/>
    <property type="match status" value="1"/>
</dbReference>
<dbReference type="NCBIfam" id="TIGR00278">
    <property type="entry name" value="membrane protein insertion efficiency factor YidD"/>
    <property type="match status" value="1"/>
</dbReference>
<dbReference type="Proteomes" id="UP000681341">
    <property type="component" value="Unassembled WGS sequence"/>
</dbReference>
<name>A0ABS3U680_9ACTN</name>